<dbReference type="InterPro" id="IPR009057">
    <property type="entry name" value="Homeodomain-like_sf"/>
</dbReference>
<dbReference type="InterPro" id="IPR036271">
    <property type="entry name" value="Tet_transcr_reg_TetR-rel_C_sf"/>
</dbReference>
<dbReference type="PROSITE" id="PS50977">
    <property type="entry name" value="HTH_TETR_2"/>
    <property type="match status" value="1"/>
</dbReference>
<dbReference type="PANTHER" id="PTHR30055">
    <property type="entry name" value="HTH-TYPE TRANSCRIPTIONAL REGULATOR RUTR"/>
    <property type="match status" value="1"/>
</dbReference>
<dbReference type="Gene3D" id="1.10.10.60">
    <property type="entry name" value="Homeodomain-like"/>
    <property type="match status" value="1"/>
</dbReference>
<dbReference type="GO" id="GO:0003700">
    <property type="term" value="F:DNA-binding transcription factor activity"/>
    <property type="evidence" value="ECO:0007669"/>
    <property type="project" value="TreeGrafter"/>
</dbReference>
<gene>
    <name evidence="7" type="ORF">KTC_18390</name>
</gene>
<proteinExistence type="predicted"/>
<keyword evidence="1" id="KW-0678">Repressor</keyword>
<dbReference type="InterPro" id="IPR023772">
    <property type="entry name" value="DNA-bd_HTH_TetR-type_CS"/>
</dbReference>
<keyword evidence="4" id="KW-0804">Transcription</keyword>
<evidence type="ECO:0000256" key="3">
    <source>
        <dbReference type="ARBA" id="ARBA00023125"/>
    </source>
</evidence>
<dbReference type="InterPro" id="IPR050109">
    <property type="entry name" value="HTH-type_TetR-like_transc_reg"/>
</dbReference>
<dbReference type="InterPro" id="IPR001647">
    <property type="entry name" value="HTH_TetR"/>
</dbReference>
<dbReference type="SUPFAM" id="SSF46689">
    <property type="entry name" value="Homeodomain-like"/>
    <property type="match status" value="1"/>
</dbReference>
<feature type="domain" description="HTH tetR-type" evidence="6">
    <location>
        <begin position="2"/>
        <end position="62"/>
    </location>
</feature>
<evidence type="ECO:0000256" key="2">
    <source>
        <dbReference type="ARBA" id="ARBA00023015"/>
    </source>
</evidence>
<dbReference type="GO" id="GO:0046677">
    <property type="term" value="P:response to antibiotic"/>
    <property type="evidence" value="ECO:0007669"/>
    <property type="project" value="InterPro"/>
</dbReference>
<name>A0A455SI90_9CHLR</name>
<organism evidence="7">
    <name type="scientific">Thermosporothrix sp. COM3</name>
    <dbReference type="NCBI Taxonomy" id="2490863"/>
    <lineage>
        <taxon>Bacteria</taxon>
        <taxon>Bacillati</taxon>
        <taxon>Chloroflexota</taxon>
        <taxon>Ktedonobacteria</taxon>
        <taxon>Ktedonobacterales</taxon>
        <taxon>Thermosporotrichaceae</taxon>
        <taxon>Thermosporothrix</taxon>
    </lineage>
</organism>
<dbReference type="GO" id="GO:0045892">
    <property type="term" value="P:negative regulation of DNA-templated transcription"/>
    <property type="evidence" value="ECO:0007669"/>
    <property type="project" value="InterPro"/>
</dbReference>
<dbReference type="EMBL" id="AP019376">
    <property type="protein sequence ID" value="BBH87088.1"/>
    <property type="molecule type" value="Genomic_DNA"/>
</dbReference>
<dbReference type="Pfam" id="PF00440">
    <property type="entry name" value="TetR_N"/>
    <property type="match status" value="1"/>
</dbReference>
<accession>A0A455SI90</accession>
<sequence length="205" mass="23051">MKICREQIITTALSLLDREGLEGVTLRKVAAQLHVHAGALYWHVQNKQELLDELANALLSPYFVQWEGRTPEQPWSKWLQATCEHLREAMLSHREGARVIAGAGLGRAVQLAQLMELIVQSLTSAGFSLRQAFLTCSTALSYVYGFVIEEQAAPTDASIKQARSSEETLISKIQHEKRIHHYTTEMDFRAGLELILEGAKQQLQK</sequence>
<dbReference type="GO" id="GO:0000976">
    <property type="term" value="F:transcription cis-regulatory region binding"/>
    <property type="evidence" value="ECO:0007669"/>
    <property type="project" value="TreeGrafter"/>
</dbReference>
<evidence type="ECO:0000313" key="7">
    <source>
        <dbReference type="EMBL" id="BBH87088.1"/>
    </source>
</evidence>
<dbReference type="AlphaFoldDB" id="A0A455SI90"/>
<dbReference type="PRINTS" id="PR00400">
    <property type="entry name" value="TETREPRESSOR"/>
</dbReference>
<dbReference type="PROSITE" id="PS01081">
    <property type="entry name" value="HTH_TETR_1"/>
    <property type="match status" value="1"/>
</dbReference>
<dbReference type="Pfam" id="PF02909">
    <property type="entry name" value="TetR_C_1"/>
    <property type="match status" value="1"/>
</dbReference>
<feature type="DNA-binding region" description="H-T-H motif" evidence="5">
    <location>
        <begin position="25"/>
        <end position="44"/>
    </location>
</feature>
<evidence type="ECO:0000256" key="5">
    <source>
        <dbReference type="PROSITE-ProRule" id="PRU00335"/>
    </source>
</evidence>
<evidence type="ECO:0000256" key="4">
    <source>
        <dbReference type="ARBA" id="ARBA00023163"/>
    </source>
</evidence>
<dbReference type="PRINTS" id="PR00455">
    <property type="entry name" value="HTHTETR"/>
</dbReference>
<dbReference type="Gene3D" id="1.10.357.10">
    <property type="entry name" value="Tetracycline Repressor, domain 2"/>
    <property type="match status" value="1"/>
</dbReference>
<keyword evidence="3 5" id="KW-0238">DNA-binding</keyword>
<keyword evidence="2" id="KW-0805">Transcription regulation</keyword>
<dbReference type="InterPro" id="IPR003012">
    <property type="entry name" value="Tet_transcr_reg_TetR"/>
</dbReference>
<protein>
    <submittedName>
        <fullName evidence="7">Putative transcriptional regulator, TetR family (Tetracyclin resistance)</fullName>
    </submittedName>
</protein>
<reference evidence="7" key="1">
    <citation type="submission" date="2018-12" db="EMBL/GenBank/DDBJ databases">
        <title>Novel natural products biosynthetic potential of the class Ktedonobacteria.</title>
        <authorList>
            <person name="Zheng Y."/>
            <person name="Saitou A."/>
            <person name="Wang C.M."/>
            <person name="Toyoda A."/>
            <person name="Minakuchi Y."/>
            <person name="Sekiguchi Y."/>
            <person name="Ueda K."/>
            <person name="Takano H."/>
            <person name="Sakai Y."/>
            <person name="Yokota A."/>
            <person name="Yabe S."/>
        </authorList>
    </citation>
    <scope>NUCLEOTIDE SEQUENCE</scope>
    <source>
        <strain evidence="7">COM3</strain>
    </source>
</reference>
<evidence type="ECO:0000259" key="6">
    <source>
        <dbReference type="PROSITE" id="PS50977"/>
    </source>
</evidence>
<evidence type="ECO:0000256" key="1">
    <source>
        <dbReference type="ARBA" id="ARBA00022491"/>
    </source>
</evidence>
<dbReference type="PANTHER" id="PTHR30055:SF151">
    <property type="entry name" value="TRANSCRIPTIONAL REGULATORY PROTEIN"/>
    <property type="match status" value="1"/>
</dbReference>
<dbReference type="SUPFAM" id="SSF48498">
    <property type="entry name" value="Tetracyclin repressor-like, C-terminal domain"/>
    <property type="match status" value="1"/>
</dbReference>
<dbReference type="InterPro" id="IPR004111">
    <property type="entry name" value="Repressor_TetR_C"/>
</dbReference>